<reference evidence="1 2" key="1">
    <citation type="journal article" date="2023" name="Plants (Basel)">
        <title>Bridging the Gap: Combining Genomics and Transcriptomics Approaches to Understand Stylosanthes scabra, an Orphan Legume from the Brazilian Caatinga.</title>
        <authorList>
            <person name="Ferreira-Neto J.R.C."/>
            <person name="da Silva M.D."/>
            <person name="Binneck E."/>
            <person name="de Melo N.F."/>
            <person name="da Silva R.H."/>
            <person name="de Melo A.L.T.M."/>
            <person name="Pandolfi V."/>
            <person name="Bustamante F.O."/>
            <person name="Brasileiro-Vidal A.C."/>
            <person name="Benko-Iseppon A.M."/>
        </authorList>
    </citation>
    <scope>NUCLEOTIDE SEQUENCE [LARGE SCALE GENOMIC DNA]</scope>
    <source>
        <tissue evidence="1">Leaves</tissue>
    </source>
</reference>
<organism evidence="1 2">
    <name type="scientific">Stylosanthes scabra</name>
    <dbReference type="NCBI Taxonomy" id="79078"/>
    <lineage>
        <taxon>Eukaryota</taxon>
        <taxon>Viridiplantae</taxon>
        <taxon>Streptophyta</taxon>
        <taxon>Embryophyta</taxon>
        <taxon>Tracheophyta</taxon>
        <taxon>Spermatophyta</taxon>
        <taxon>Magnoliopsida</taxon>
        <taxon>eudicotyledons</taxon>
        <taxon>Gunneridae</taxon>
        <taxon>Pentapetalae</taxon>
        <taxon>rosids</taxon>
        <taxon>fabids</taxon>
        <taxon>Fabales</taxon>
        <taxon>Fabaceae</taxon>
        <taxon>Papilionoideae</taxon>
        <taxon>50 kb inversion clade</taxon>
        <taxon>dalbergioids sensu lato</taxon>
        <taxon>Dalbergieae</taxon>
        <taxon>Pterocarpus clade</taxon>
        <taxon>Stylosanthes</taxon>
    </lineage>
</organism>
<gene>
    <name evidence="1" type="ORF">PIB30_011850</name>
</gene>
<proteinExistence type="predicted"/>
<dbReference type="Proteomes" id="UP001341840">
    <property type="component" value="Unassembled WGS sequence"/>
</dbReference>
<comment type="caution">
    <text evidence="1">The sequence shown here is derived from an EMBL/GenBank/DDBJ whole genome shotgun (WGS) entry which is preliminary data.</text>
</comment>
<evidence type="ECO:0000313" key="1">
    <source>
        <dbReference type="EMBL" id="MED6144054.1"/>
    </source>
</evidence>
<sequence length="201" mass="22366">MEEAPMQMSFSVHVAPSRCASSFQRRHQLPISKFKISPEFTYELVEAFGVRSINLLAIDTCRDCTVTFGPCQETWPNVTIHEVPKTKPSSNVTRRNLAKKCDNNDESLQNIEGSLAKTPCKPRLAMGKPRLGVGFHHSPRLGMVLQELTTKKSRLASLLPNMMCPSFVPSLPHQNKAMFGPSSKLGLDVSHQDQGPCFIPF</sequence>
<protein>
    <submittedName>
        <fullName evidence="1">Uncharacterized protein</fullName>
    </submittedName>
</protein>
<keyword evidence="2" id="KW-1185">Reference proteome</keyword>
<dbReference type="EMBL" id="JASCZI010090650">
    <property type="protein sequence ID" value="MED6144054.1"/>
    <property type="molecule type" value="Genomic_DNA"/>
</dbReference>
<evidence type="ECO:0000313" key="2">
    <source>
        <dbReference type="Proteomes" id="UP001341840"/>
    </source>
</evidence>
<accession>A0ABU6T5Q3</accession>
<name>A0ABU6T5Q3_9FABA</name>